<gene>
    <name evidence="1" type="ORF">BJ212DRAFT_1299140</name>
</gene>
<dbReference type="EMBL" id="JABBWG010000013">
    <property type="protein sequence ID" value="KAG1817602.1"/>
    <property type="molecule type" value="Genomic_DNA"/>
</dbReference>
<dbReference type="GeneID" id="64626830"/>
<protein>
    <submittedName>
        <fullName evidence="1">Uncharacterized protein</fullName>
    </submittedName>
</protein>
<accession>A0A9P7ECR1</accession>
<keyword evidence="2" id="KW-1185">Reference proteome</keyword>
<proteinExistence type="predicted"/>
<dbReference type="AlphaFoldDB" id="A0A9P7ECR1"/>
<sequence length="158" mass="17517">MIEAELSEIVKSAEVMQKCHLPICAMMGFQTAHTLQTLKCFSLKPQLPLHPTRYEWQAAAMMDSQLPAEAPMRQTCLECEFLLYGLLPIGLPIKLATSHSFLLADALQDEQLIFENDYGTALQEGMSSLGCISDLALHLQMQIKNAYAGLMYAPPKAV</sequence>
<evidence type="ECO:0000313" key="1">
    <source>
        <dbReference type="EMBL" id="KAG1817602.1"/>
    </source>
</evidence>
<dbReference type="Proteomes" id="UP000807769">
    <property type="component" value="Unassembled WGS sequence"/>
</dbReference>
<evidence type="ECO:0000313" key="2">
    <source>
        <dbReference type="Proteomes" id="UP000807769"/>
    </source>
</evidence>
<dbReference type="RefSeq" id="XP_041193844.1">
    <property type="nucleotide sequence ID" value="XM_041332813.1"/>
</dbReference>
<reference evidence="1" key="1">
    <citation type="journal article" date="2020" name="New Phytol.">
        <title>Comparative genomics reveals dynamic genome evolution in host specialist ectomycorrhizal fungi.</title>
        <authorList>
            <person name="Lofgren L.A."/>
            <person name="Nguyen N.H."/>
            <person name="Vilgalys R."/>
            <person name="Ruytinx J."/>
            <person name="Liao H.L."/>
            <person name="Branco S."/>
            <person name="Kuo A."/>
            <person name="LaButti K."/>
            <person name="Lipzen A."/>
            <person name="Andreopoulos W."/>
            <person name="Pangilinan J."/>
            <person name="Riley R."/>
            <person name="Hundley H."/>
            <person name="Na H."/>
            <person name="Barry K."/>
            <person name="Grigoriev I.V."/>
            <person name="Stajich J.E."/>
            <person name="Kennedy P.G."/>
        </authorList>
    </citation>
    <scope>NUCLEOTIDE SEQUENCE</scope>
    <source>
        <strain evidence="1">MN1</strain>
    </source>
</reference>
<name>A0A9P7ECR1_9AGAM</name>
<organism evidence="1 2">
    <name type="scientific">Suillus subaureus</name>
    <dbReference type="NCBI Taxonomy" id="48587"/>
    <lineage>
        <taxon>Eukaryota</taxon>
        <taxon>Fungi</taxon>
        <taxon>Dikarya</taxon>
        <taxon>Basidiomycota</taxon>
        <taxon>Agaricomycotina</taxon>
        <taxon>Agaricomycetes</taxon>
        <taxon>Agaricomycetidae</taxon>
        <taxon>Boletales</taxon>
        <taxon>Suillineae</taxon>
        <taxon>Suillaceae</taxon>
        <taxon>Suillus</taxon>
    </lineage>
</organism>
<comment type="caution">
    <text evidence="1">The sequence shown here is derived from an EMBL/GenBank/DDBJ whole genome shotgun (WGS) entry which is preliminary data.</text>
</comment>